<gene>
    <name evidence="6" type="ORF">BGLFYP119_01014</name>
</gene>
<dbReference type="PANTHER" id="PTHR42887:SF2">
    <property type="entry name" value="OS12G0638800 PROTEIN"/>
    <property type="match status" value="1"/>
</dbReference>
<evidence type="ECO:0000259" key="4">
    <source>
        <dbReference type="Pfam" id="PF03486"/>
    </source>
</evidence>
<protein>
    <submittedName>
        <fullName evidence="6">HI0933-like protein</fullName>
    </submittedName>
</protein>
<dbReference type="InterPro" id="IPR057661">
    <property type="entry name" value="RsdA/BaiN/AoA(So)_Rossmann"/>
</dbReference>
<evidence type="ECO:0000256" key="3">
    <source>
        <dbReference type="ARBA" id="ARBA00022827"/>
    </source>
</evidence>
<organism evidence="6">
    <name type="scientific">Blautia glucerasea</name>
    <dbReference type="NCBI Taxonomy" id="536633"/>
    <lineage>
        <taxon>Bacteria</taxon>
        <taxon>Bacillati</taxon>
        <taxon>Bacillota</taxon>
        <taxon>Clostridia</taxon>
        <taxon>Lachnospirales</taxon>
        <taxon>Lachnospiraceae</taxon>
        <taxon>Blautia</taxon>
    </lineage>
</organism>
<name>A0A6N2SCX5_9FIRM</name>
<dbReference type="InterPro" id="IPR023166">
    <property type="entry name" value="BaiN-like_dom_sf"/>
</dbReference>
<evidence type="ECO:0000256" key="2">
    <source>
        <dbReference type="ARBA" id="ARBA00022630"/>
    </source>
</evidence>
<proteinExistence type="predicted"/>
<dbReference type="SUPFAM" id="SSF51905">
    <property type="entry name" value="FAD/NAD(P)-binding domain"/>
    <property type="match status" value="1"/>
</dbReference>
<dbReference type="Gene3D" id="2.40.30.10">
    <property type="entry name" value="Translation factors"/>
    <property type="match status" value="1"/>
</dbReference>
<dbReference type="NCBIfam" id="TIGR00275">
    <property type="entry name" value="aminoacetone oxidase family FAD-binding enzyme"/>
    <property type="match status" value="1"/>
</dbReference>
<dbReference type="PANTHER" id="PTHR42887">
    <property type="entry name" value="OS12G0638800 PROTEIN"/>
    <property type="match status" value="1"/>
</dbReference>
<keyword evidence="3" id="KW-0274">FAD</keyword>
<keyword evidence="2" id="KW-0285">Flavoprotein</keyword>
<sequence length="399" mass="43451">MLASVFAAKNGCQVTLFEKNEKLGKKLYITGKGRCNVTNDCSPEELLQAVMQNAKFLYSAFYTFNSQDMMAFLEDAGTPLKTERGNRVFPCSDHSSDIIHALERKLKEYGVCVRLKAPVKNLILEDGKASGICLFDGSVHKADAVVVATGGLSYPSTGSTGDGYKFAEEAGHKVTDLSPSLVPLHTEEDYIPKMAGLSLKNVELTIKKGRKVLFKDFGEMMFTHTGITGPLVLSASAVIGKELKKNGTLSAFLDLKPALTLEQLDARILREFESAKNKQFKNVIGVLFPSSLTPVMLEIGGILPEKPIHEISREERHSFGSLVKAFPFTVNGLGEFKEAVITRGGVSVKEIHPGTMESKLVQNLYFIGEVLDLDAVTGGFNLQIAWSTAYLAAMALCGR</sequence>
<dbReference type="InterPro" id="IPR004792">
    <property type="entry name" value="BaiN-like"/>
</dbReference>
<comment type="cofactor">
    <cofactor evidence="1">
        <name>FAD</name>
        <dbReference type="ChEBI" id="CHEBI:57692"/>
    </cofactor>
</comment>
<feature type="domain" description="RsdA/BaiN/AoA(So)-like insert" evidence="5">
    <location>
        <begin position="179"/>
        <end position="340"/>
    </location>
</feature>
<dbReference type="InterPro" id="IPR055178">
    <property type="entry name" value="RsdA/BaiN/AoA(So)-like_dom"/>
</dbReference>
<dbReference type="Gene3D" id="3.50.50.60">
    <property type="entry name" value="FAD/NAD(P)-binding domain"/>
    <property type="match status" value="1"/>
</dbReference>
<accession>A0A6N2SCX5</accession>
<dbReference type="EMBL" id="CACRST010000010">
    <property type="protein sequence ID" value="VYS89575.1"/>
    <property type="molecule type" value="Genomic_DNA"/>
</dbReference>
<evidence type="ECO:0000256" key="1">
    <source>
        <dbReference type="ARBA" id="ARBA00001974"/>
    </source>
</evidence>
<dbReference type="Pfam" id="PF03486">
    <property type="entry name" value="HI0933_like"/>
    <property type="match status" value="1"/>
</dbReference>
<dbReference type="Gene3D" id="1.10.8.260">
    <property type="entry name" value="HI0933 insert domain-like"/>
    <property type="match status" value="1"/>
</dbReference>
<dbReference type="Pfam" id="PF22780">
    <property type="entry name" value="HI0933_like_1st"/>
    <property type="match status" value="1"/>
</dbReference>
<reference evidence="6" key="1">
    <citation type="submission" date="2019-11" db="EMBL/GenBank/DDBJ databases">
        <authorList>
            <person name="Feng L."/>
        </authorList>
    </citation>
    <scope>NUCLEOTIDE SEQUENCE</scope>
    <source>
        <strain evidence="6">BgluceraseaLFYP119</strain>
    </source>
</reference>
<dbReference type="SUPFAM" id="SSF160996">
    <property type="entry name" value="HI0933 insert domain-like"/>
    <property type="match status" value="1"/>
</dbReference>
<evidence type="ECO:0000313" key="6">
    <source>
        <dbReference type="EMBL" id="VYS89575.1"/>
    </source>
</evidence>
<dbReference type="AlphaFoldDB" id="A0A6N2SCX5"/>
<feature type="domain" description="RsdA/BaiN/AoA(So)-like Rossmann fold-like" evidence="4">
    <location>
        <begin position="1"/>
        <end position="394"/>
    </location>
</feature>
<dbReference type="InterPro" id="IPR036188">
    <property type="entry name" value="FAD/NAD-bd_sf"/>
</dbReference>
<evidence type="ECO:0000259" key="5">
    <source>
        <dbReference type="Pfam" id="PF22780"/>
    </source>
</evidence>